<dbReference type="PANTHER" id="PTHR47786:SF2">
    <property type="entry name" value="GLYCOSYL HYDROLASE FAMILY 13 CATALYTIC DOMAIN-CONTAINING PROTEIN"/>
    <property type="match status" value="1"/>
</dbReference>
<dbReference type="Pfam" id="PF21702">
    <property type="entry name" value="GLGE_C"/>
    <property type="match status" value="1"/>
</dbReference>
<feature type="binding site" evidence="6">
    <location>
        <begin position="522"/>
        <end position="523"/>
    </location>
    <ligand>
        <name>alpha-maltose 1-phosphate</name>
        <dbReference type="ChEBI" id="CHEBI:63576"/>
    </ligand>
</feature>
<dbReference type="InterPro" id="IPR013780">
    <property type="entry name" value="Glyco_hydro_b"/>
</dbReference>
<accession>A0A932CPR9</accession>
<dbReference type="Gene3D" id="2.60.40.1180">
    <property type="entry name" value="Golgi alpha-mannosidase II"/>
    <property type="match status" value="1"/>
</dbReference>
<sequence>MATLEGKRRVVIEHVQPEIDGGSFPIKRVVGEPVIVQADLLADGHDEVAAVLLYRHSDEQDWREAPLRPLGNDRWEGRFTVETVGLYYYTLQGHIDRFPTWQKDLRKKAESRQACRGDLLIGVEQIERAGERAQGMDLPRLRSFSQALRAEEDLARATELALSEELSLLMRAYSDRSLATRYGRELAVVVDRKKALFSAWYELFPRSGSAEPGKHGTWSDCERLLPEIARMGFDVLYLPPIHPIGKAHRKGKNNAPVAAPEDPGSPWAIGSEEGGHQAIHPALGTLEEFQRFVERAQEHGIEVALDLAFQCSPDHPYVKEHPEWFLWRPDGTVQYAENPPKKYEDVVPLRFETEDWRALWEALKGVVRFWIEQGIRIFRVDNPHTKPFPFWEWLIREIKRDYPEVIFLAEAFTRPKAMYRLAKAGFTQSYTYFTWRNAKGEQIAYLNELTQTEAREYFRPNFWPNTPDILPEYLQYGGRPAFVIRLVLAATLSSNYGIYGPAFELCVNDAIPGREEYLNSEKYEIKTWERNQPGNLRELIARVNRIRRENPALQTTWNVRFYEVDNEALIAYEKATEDLSNVLIIVVNLDPFHTQSGRIRIPLEELGIAVGQPYLVDDLLSHDQYIWQGAWNFVELNPQLLPACIFRVRRRLRREQDFDYFM</sequence>
<dbReference type="GO" id="GO:0004553">
    <property type="term" value="F:hydrolase activity, hydrolyzing O-glycosyl compounds"/>
    <property type="evidence" value="ECO:0007669"/>
    <property type="project" value="InterPro"/>
</dbReference>
<proteinExistence type="inferred from homology"/>
<feature type="binding site" evidence="6">
    <location>
        <position position="250"/>
    </location>
    <ligand>
        <name>alpha-maltose 1-phosphate</name>
        <dbReference type="ChEBI" id="CHEBI:63576"/>
    </ligand>
</feature>
<dbReference type="InterPro" id="IPR006047">
    <property type="entry name" value="GH13_cat_dom"/>
</dbReference>
<name>A0A932CPR9_UNCTE</name>
<feature type="binding site" evidence="6">
    <location>
        <position position="310"/>
    </location>
    <ligand>
        <name>alpha-maltose 1-phosphate</name>
        <dbReference type="ChEBI" id="CHEBI:63576"/>
    </ligand>
</feature>
<organism evidence="8 9">
    <name type="scientific">Tectimicrobiota bacterium</name>
    <dbReference type="NCBI Taxonomy" id="2528274"/>
    <lineage>
        <taxon>Bacteria</taxon>
        <taxon>Pseudomonadati</taxon>
        <taxon>Nitrospinota/Tectimicrobiota group</taxon>
        <taxon>Candidatus Tectimicrobiota</taxon>
    </lineage>
</organism>
<dbReference type="GO" id="GO:0030979">
    <property type="term" value="P:alpha-glucan biosynthetic process"/>
    <property type="evidence" value="ECO:0007669"/>
    <property type="project" value="UniProtKB-UniRule"/>
</dbReference>
<dbReference type="Gene3D" id="3.20.20.80">
    <property type="entry name" value="Glycosidases"/>
    <property type="match status" value="1"/>
</dbReference>
<reference evidence="8" key="1">
    <citation type="submission" date="2020-07" db="EMBL/GenBank/DDBJ databases">
        <title>Huge and variable diversity of episymbiotic CPR bacteria and DPANN archaea in groundwater ecosystems.</title>
        <authorList>
            <person name="He C.Y."/>
            <person name="Keren R."/>
            <person name="Whittaker M."/>
            <person name="Farag I.F."/>
            <person name="Doudna J."/>
            <person name="Cate J.H.D."/>
            <person name="Banfield J.F."/>
        </authorList>
    </citation>
    <scope>NUCLEOTIDE SEQUENCE</scope>
    <source>
        <strain evidence="8">NC_groundwater_672_Ag_B-0.1um_62_36</strain>
    </source>
</reference>
<evidence type="ECO:0000259" key="7">
    <source>
        <dbReference type="SMART" id="SM00642"/>
    </source>
</evidence>
<dbReference type="SUPFAM" id="SSF51445">
    <property type="entry name" value="(Trans)glycosidases"/>
    <property type="match status" value="1"/>
</dbReference>
<feature type="active site" description="Nucleophile" evidence="6">
    <location>
        <position position="381"/>
    </location>
</feature>
<dbReference type="InterPro" id="IPR017853">
    <property type="entry name" value="GH"/>
</dbReference>
<comment type="catalytic activity">
    <reaction evidence="5 6">
        <text>alpha-maltose 1-phosphate + [(1-&gt;4)-alpha-D-glucosyl](n) = [(1-&gt;4)-alpha-D-glucosyl](n+2) + phosphate</text>
        <dbReference type="Rhea" id="RHEA:42692"/>
        <dbReference type="Rhea" id="RHEA-COMP:9584"/>
        <dbReference type="Rhea" id="RHEA-COMP:10183"/>
        <dbReference type="ChEBI" id="CHEBI:15444"/>
        <dbReference type="ChEBI" id="CHEBI:43474"/>
        <dbReference type="ChEBI" id="CHEBI:63576"/>
        <dbReference type="EC" id="2.4.99.16"/>
    </reaction>
</comment>
<dbReference type="Proteomes" id="UP000769766">
    <property type="component" value="Unassembled WGS sequence"/>
</dbReference>
<dbReference type="Pfam" id="PF11896">
    <property type="entry name" value="GlgE_dom_N_S"/>
    <property type="match status" value="1"/>
</dbReference>
<keyword evidence="4 6" id="KW-0119">Carbohydrate metabolism</keyword>
<feature type="site" description="Transition state stabilizer" evidence="6">
    <location>
        <position position="468"/>
    </location>
</feature>
<dbReference type="InterPro" id="IPR021828">
    <property type="entry name" value="GlgE_dom_N/S"/>
</dbReference>
<evidence type="ECO:0000313" key="9">
    <source>
        <dbReference type="Proteomes" id="UP000769766"/>
    </source>
</evidence>
<dbReference type="InterPro" id="IPR049171">
    <property type="entry name" value="GLGE_C"/>
</dbReference>
<gene>
    <name evidence="6" type="primary">glgE</name>
    <name evidence="8" type="ORF">HYY20_10255</name>
</gene>
<comment type="caution">
    <text evidence="8">The sequence shown here is derived from an EMBL/GenBank/DDBJ whole genome shotgun (WGS) entry which is preliminary data.</text>
</comment>
<dbReference type="Gene3D" id="2.60.40.10">
    <property type="entry name" value="Immunoglobulins"/>
    <property type="match status" value="1"/>
</dbReference>
<dbReference type="InterPro" id="IPR013783">
    <property type="entry name" value="Ig-like_fold"/>
</dbReference>
<evidence type="ECO:0000256" key="5">
    <source>
        <dbReference type="ARBA" id="ARBA00048735"/>
    </source>
</evidence>
<evidence type="ECO:0000256" key="6">
    <source>
        <dbReference type="HAMAP-Rule" id="MF_02124"/>
    </source>
</evidence>
<dbReference type="EC" id="2.4.99.16" evidence="6"/>
<dbReference type="AlphaFoldDB" id="A0A932CPR9"/>
<dbReference type="SMART" id="SM00642">
    <property type="entry name" value="Aamy"/>
    <property type="match status" value="1"/>
</dbReference>
<feature type="active site" description="Proton donor" evidence="6">
    <location>
        <position position="410"/>
    </location>
</feature>
<evidence type="ECO:0000313" key="8">
    <source>
        <dbReference type="EMBL" id="MBI2877253.1"/>
    </source>
</evidence>
<feature type="domain" description="Glycosyl hydrolase family 13 catalytic" evidence="7">
    <location>
        <begin position="198"/>
        <end position="547"/>
    </location>
</feature>
<keyword evidence="3 6" id="KW-0808">Transferase</keyword>
<protein>
    <recommendedName>
        <fullName evidence="6">Alpha-1,4-glucan:maltose-1-phosphate maltosyltransferase</fullName>
        <shortName evidence="6">GMPMT</shortName>
        <ecNumber evidence="6">2.4.99.16</ecNumber>
    </recommendedName>
    <alternativeName>
        <fullName evidence="6">(1-&gt;4)-alpha-D-glucan:maltose-1-phosphate alpha-D-maltosyltransferase</fullName>
    </alternativeName>
</protein>
<comment type="subunit">
    <text evidence="1 6">Homodimer.</text>
</comment>
<dbReference type="InterPro" id="IPR026585">
    <property type="entry name" value="GlgE"/>
</dbReference>
<evidence type="ECO:0000256" key="1">
    <source>
        <dbReference type="ARBA" id="ARBA00011738"/>
    </source>
</evidence>
<dbReference type="CDD" id="cd11344">
    <property type="entry name" value="AmyAc_GlgE_like"/>
    <property type="match status" value="1"/>
</dbReference>
<feature type="binding site" evidence="6">
    <location>
        <position position="382"/>
    </location>
    <ligand>
        <name>alpha-maltose 1-phosphate</name>
        <dbReference type="ChEBI" id="CHEBI:63576"/>
    </ligand>
</feature>
<dbReference type="PANTHER" id="PTHR47786">
    <property type="entry name" value="ALPHA-1,4-GLUCAN:MALTOSE-1-PHOSPHATE MALTOSYLTRANSFERASE"/>
    <property type="match status" value="1"/>
</dbReference>
<dbReference type="EMBL" id="JACPRF010000310">
    <property type="protein sequence ID" value="MBI2877253.1"/>
    <property type="molecule type" value="Genomic_DNA"/>
</dbReference>
<evidence type="ECO:0000256" key="4">
    <source>
        <dbReference type="ARBA" id="ARBA00023277"/>
    </source>
</evidence>
<evidence type="ECO:0000256" key="3">
    <source>
        <dbReference type="ARBA" id="ARBA00022679"/>
    </source>
</evidence>
<comment type="similarity">
    <text evidence="6">Belongs to the glycosyl hydrolase 13 family. GlgE subfamily.</text>
</comment>
<comment type="function">
    <text evidence="6">Maltosyltransferase that uses maltose 1-phosphate (M1P) as the sugar donor to elongate linear or branched alpha-(1-&gt;4)-glucans. Is involved in a branched alpha-glucan biosynthetic pathway from trehalose, together with TreS, Mak and GlgB.</text>
</comment>
<dbReference type="Gene3D" id="1.20.58.80">
    <property type="entry name" value="Phosphotransferase system, lactose/cellobiose-type IIA subunit"/>
    <property type="match status" value="1"/>
</dbReference>
<dbReference type="GO" id="GO:0016758">
    <property type="term" value="F:hexosyltransferase activity"/>
    <property type="evidence" value="ECO:0007669"/>
    <property type="project" value="UniProtKB-UniRule"/>
</dbReference>
<keyword evidence="2 6" id="KW-0328">Glycosyltransferase</keyword>
<evidence type="ECO:0000256" key="2">
    <source>
        <dbReference type="ARBA" id="ARBA00022676"/>
    </source>
</evidence>
<feature type="binding site" evidence="6">
    <location>
        <position position="345"/>
    </location>
    <ligand>
        <name>alpha-maltose 1-phosphate</name>
        <dbReference type="ChEBI" id="CHEBI:63576"/>
    </ligand>
</feature>
<dbReference type="HAMAP" id="MF_02124">
    <property type="entry name" value="GlgE"/>
    <property type="match status" value="1"/>
</dbReference>